<dbReference type="PROSITE" id="PS51257">
    <property type="entry name" value="PROKAR_LIPOPROTEIN"/>
    <property type="match status" value="1"/>
</dbReference>
<feature type="domain" description="RagB/SusD" evidence="6">
    <location>
        <begin position="313"/>
        <end position="624"/>
    </location>
</feature>
<evidence type="ECO:0000256" key="3">
    <source>
        <dbReference type="ARBA" id="ARBA00022729"/>
    </source>
</evidence>
<feature type="domain" description="SusD-like N-terminal" evidence="7">
    <location>
        <begin position="72"/>
        <end position="223"/>
    </location>
</feature>
<protein>
    <submittedName>
        <fullName evidence="8">RagB/SusD family nutrient uptake outer membrane protein</fullName>
    </submittedName>
</protein>
<proteinExistence type="inferred from homology"/>
<evidence type="ECO:0000256" key="4">
    <source>
        <dbReference type="ARBA" id="ARBA00023136"/>
    </source>
</evidence>
<dbReference type="Proteomes" id="UP001597361">
    <property type="component" value="Unassembled WGS sequence"/>
</dbReference>
<comment type="caution">
    <text evidence="8">The sequence shown here is derived from an EMBL/GenBank/DDBJ whole genome shotgun (WGS) entry which is preliminary data.</text>
</comment>
<comment type="subcellular location">
    <subcellularLocation>
        <location evidence="1">Cell outer membrane</location>
    </subcellularLocation>
</comment>
<dbReference type="InterPro" id="IPR012944">
    <property type="entry name" value="SusD_RagB_dom"/>
</dbReference>
<keyword evidence="3" id="KW-0732">Signal</keyword>
<keyword evidence="5" id="KW-0998">Cell outer membrane</keyword>
<evidence type="ECO:0000256" key="2">
    <source>
        <dbReference type="ARBA" id="ARBA00006275"/>
    </source>
</evidence>
<evidence type="ECO:0000313" key="8">
    <source>
        <dbReference type="EMBL" id="MFD2035015.1"/>
    </source>
</evidence>
<sequence length="624" mass="72162">MKTMKRYLIILYVILLSGCDYLDVVPDDVATIDHAFYMRASAERYLFTCYSWMPNHASLSTNPGFLGGDEMWAVPTSGMSSVRLARGLQNQNSSLLNYWDGTEGRAMFQGLRDCNIFLENVRNVPDLEESMKNVWEAEVKFLKAYYHFWLMRMYGPIPLIKENLPIDATIDQVQVHREPVDMIVDYIVELMDEAIEVLPEEVDMQAMAGRINKPIAMAVKAQVLVTAASPLFNGNPDYIGFKNARGENLFNAEHDLGKWKRAMDASKEAIDLCSSLGYQLYRYLPGIGQTGLSESTLIQMSIRNSVTERWNSEVIWGNSNSLIDQPALTPRTWDPSRNHNAVAGAFAPTLKIAEMFYSKNGVPINEDKDYDYANRYDIQVASNEDRLNIREGYTTAKLHFDREDRFYASLGFDGGVWYGQGNFDESNNFYIQNRMGGAAGLQILWAYSVTGYWPKKLINPQNVIQTNSYTQRWYSWPVIRLADLYLMYAEAYNEYQGPGEEVFYYLDQVRERAGLKGVQESWTEHSNNPGKFSTQQGLRQIIHHERLIELALEGKRYWDLRRWKRAHTEQSMPIEGWDVFEQSPEGFYRKRVIFNQTFRQRDYLWPLNEGTLLRNKNLVQNPGW</sequence>
<dbReference type="Pfam" id="PF07980">
    <property type="entry name" value="SusD_RagB"/>
    <property type="match status" value="1"/>
</dbReference>
<dbReference type="SUPFAM" id="SSF48452">
    <property type="entry name" value="TPR-like"/>
    <property type="match status" value="1"/>
</dbReference>
<dbReference type="InterPro" id="IPR033985">
    <property type="entry name" value="SusD-like_N"/>
</dbReference>
<organism evidence="8 9">
    <name type="scientific">Belliella marina</name>
    <dbReference type="NCBI Taxonomy" id="1644146"/>
    <lineage>
        <taxon>Bacteria</taxon>
        <taxon>Pseudomonadati</taxon>
        <taxon>Bacteroidota</taxon>
        <taxon>Cytophagia</taxon>
        <taxon>Cytophagales</taxon>
        <taxon>Cyclobacteriaceae</taxon>
        <taxon>Belliella</taxon>
    </lineage>
</organism>
<evidence type="ECO:0000259" key="6">
    <source>
        <dbReference type="Pfam" id="PF07980"/>
    </source>
</evidence>
<dbReference type="Pfam" id="PF14322">
    <property type="entry name" value="SusD-like_3"/>
    <property type="match status" value="1"/>
</dbReference>
<evidence type="ECO:0000256" key="5">
    <source>
        <dbReference type="ARBA" id="ARBA00023237"/>
    </source>
</evidence>
<dbReference type="Gene3D" id="1.25.40.390">
    <property type="match status" value="1"/>
</dbReference>
<evidence type="ECO:0000313" key="9">
    <source>
        <dbReference type="Proteomes" id="UP001597361"/>
    </source>
</evidence>
<dbReference type="InterPro" id="IPR011990">
    <property type="entry name" value="TPR-like_helical_dom_sf"/>
</dbReference>
<evidence type="ECO:0000259" key="7">
    <source>
        <dbReference type="Pfam" id="PF14322"/>
    </source>
</evidence>
<dbReference type="EMBL" id="JBHUHR010000025">
    <property type="protein sequence ID" value="MFD2035015.1"/>
    <property type="molecule type" value="Genomic_DNA"/>
</dbReference>
<comment type="similarity">
    <text evidence="2">Belongs to the SusD family.</text>
</comment>
<reference evidence="9" key="1">
    <citation type="journal article" date="2019" name="Int. J. Syst. Evol. Microbiol.">
        <title>The Global Catalogue of Microorganisms (GCM) 10K type strain sequencing project: providing services to taxonomists for standard genome sequencing and annotation.</title>
        <authorList>
            <consortium name="The Broad Institute Genomics Platform"/>
            <consortium name="The Broad Institute Genome Sequencing Center for Infectious Disease"/>
            <person name="Wu L."/>
            <person name="Ma J."/>
        </authorList>
    </citation>
    <scope>NUCLEOTIDE SEQUENCE [LARGE SCALE GENOMIC DNA]</scope>
    <source>
        <strain evidence="9">CGMCC 1.15180</strain>
    </source>
</reference>
<evidence type="ECO:0000256" key="1">
    <source>
        <dbReference type="ARBA" id="ARBA00004442"/>
    </source>
</evidence>
<gene>
    <name evidence="8" type="ORF">ACFSKL_09445</name>
</gene>
<accession>A0ABW4VND6</accession>
<name>A0ABW4VND6_9BACT</name>
<keyword evidence="9" id="KW-1185">Reference proteome</keyword>
<keyword evidence="4" id="KW-0472">Membrane</keyword>
<dbReference type="RefSeq" id="WP_376885670.1">
    <property type="nucleotide sequence ID" value="NZ_JBHUHR010000025.1"/>
</dbReference>